<evidence type="ECO:0000256" key="14">
    <source>
        <dbReference type="ARBA" id="ARBA00071481"/>
    </source>
</evidence>
<comment type="cofactor">
    <cofactor evidence="1">
        <name>Mn(2+)</name>
        <dbReference type="ChEBI" id="CHEBI:29035"/>
    </cofactor>
</comment>
<comment type="catalytic activity">
    <reaction evidence="11">
        <text>2-oxo-dADP + H2O = 2-oxo-dAMP + phosphate + H(+)</text>
        <dbReference type="Rhea" id="RHEA:35223"/>
        <dbReference type="ChEBI" id="CHEBI:15377"/>
        <dbReference type="ChEBI" id="CHEBI:15378"/>
        <dbReference type="ChEBI" id="CHEBI:43474"/>
        <dbReference type="ChEBI" id="CHEBI:63212"/>
        <dbReference type="ChEBI" id="CHEBI:71363"/>
    </reaction>
    <physiologicalReaction direction="left-to-right" evidence="11">
        <dbReference type="Rhea" id="RHEA:35224"/>
    </physiologicalReaction>
</comment>
<keyword evidence="20" id="KW-1185">Reference proteome</keyword>
<dbReference type="GO" id="GO:0044715">
    <property type="term" value="F:8-oxo-dGDP phosphatase activity"/>
    <property type="evidence" value="ECO:0007669"/>
    <property type="project" value="TreeGrafter"/>
</dbReference>
<comment type="cofactor">
    <cofactor evidence="2">
        <name>Mg(2+)</name>
        <dbReference type="ChEBI" id="CHEBI:18420"/>
    </cofactor>
</comment>
<evidence type="ECO:0000313" key="21">
    <source>
        <dbReference type="RefSeq" id="XP_006023058.1"/>
    </source>
</evidence>
<comment type="catalytic activity">
    <reaction evidence="8">
        <text>8-oxo-dGDP + H2O = 8-oxo-dGMP + phosphate + H(+)</text>
        <dbReference type="Rhea" id="RHEA:32063"/>
        <dbReference type="ChEBI" id="CHEBI:15377"/>
        <dbReference type="ChEBI" id="CHEBI:15378"/>
        <dbReference type="ChEBI" id="CHEBI:43474"/>
        <dbReference type="ChEBI" id="CHEBI:63224"/>
        <dbReference type="ChEBI" id="CHEBI:63715"/>
        <dbReference type="EC" id="3.6.1.58"/>
    </reaction>
    <physiologicalReaction direction="left-to-right" evidence="8">
        <dbReference type="Rhea" id="RHEA:32064"/>
    </physiologicalReaction>
</comment>
<evidence type="ECO:0000256" key="7">
    <source>
        <dbReference type="ARBA" id="ARBA00023211"/>
    </source>
</evidence>
<evidence type="ECO:0000256" key="1">
    <source>
        <dbReference type="ARBA" id="ARBA00001936"/>
    </source>
</evidence>
<evidence type="ECO:0000256" key="4">
    <source>
        <dbReference type="ARBA" id="ARBA00022723"/>
    </source>
</evidence>
<comment type="function">
    <text evidence="12">Mediates the hydrolysis of oxidized nucleoside diphosphate derivatives. Hydrolyzes 8-oxo-7,8-dihydroguanine (8-oxo-Gua)-containing deoxyribo- and ribonucleoside diphosphates to the monophosphates. Hydrolyzes 8-oxo-dGDP and 8-oxo-GDP with the same efficiencies. Also hydrolyzes 8-OH-dADP and 2-OH-dADP. Exhibited no or minimal hydrolysis activity against 8-oxo-dGTP, 8-oxo-GTP, dGTP, GTP, dGDP and GDP. Probably removes oxidized guanine nucleotides from both the DNA and RNA precursor pools.</text>
</comment>
<protein>
    <recommendedName>
        <fullName evidence="14">8-oxo-dGDP phosphatase NUDT18</fullName>
        <ecNumber evidence="13">3.6.1.58</ecNumber>
    </recommendedName>
    <alternativeName>
        <fullName evidence="17">2-hydroxy-dADP phosphatase</fullName>
    </alternativeName>
    <alternativeName>
        <fullName evidence="15">7,8-dihydro-8-oxoguanine phosphatase</fullName>
    </alternativeName>
    <alternativeName>
        <fullName evidence="16">Nucleoside diphosphate-linked moiety X motif 18</fullName>
    </alternativeName>
</protein>
<dbReference type="RefSeq" id="XP_006023058.1">
    <property type="nucleotide sequence ID" value="XM_006022996.3"/>
</dbReference>
<evidence type="ECO:0000256" key="3">
    <source>
        <dbReference type="ARBA" id="ARBA00005582"/>
    </source>
</evidence>
<dbReference type="Proteomes" id="UP000189705">
    <property type="component" value="Unplaced"/>
</dbReference>
<dbReference type="Pfam" id="PF00293">
    <property type="entry name" value="NUDIX"/>
    <property type="match status" value="1"/>
</dbReference>
<evidence type="ECO:0000256" key="5">
    <source>
        <dbReference type="ARBA" id="ARBA00022801"/>
    </source>
</evidence>
<gene>
    <name evidence="21" type="primary">NUDT18</name>
</gene>
<evidence type="ECO:0000256" key="16">
    <source>
        <dbReference type="ARBA" id="ARBA00080473"/>
    </source>
</evidence>
<dbReference type="InterPro" id="IPR020476">
    <property type="entry name" value="Nudix_hydrolase"/>
</dbReference>
<dbReference type="PANTHER" id="PTHR22769">
    <property type="entry name" value="MUTT/NUDIX HYDROLASE"/>
    <property type="match status" value="1"/>
</dbReference>
<dbReference type="STRING" id="38654.A0A1U7RS39"/>
<reference evidence="21" key="1">
    <citation type="submission" date="2025-08" db="UniProtKB">
        <authorList>
            <consortium name="RefSeq"/>
        </authorList>
    </citation>
    <scope>IDENTIFICATION</scope>
</reference>
<sequence length="339" mass="37206">MGAGRGGLFRESAPAGTEAVMEELDAVLAGRGWAVQERYDSAPEPAQPVRLRRNACYVVLALLFNDQNEVLMMQEAKAECHGMWYLPAGRMEPNETIVEAMRREVKEETGLECDPLTLLAVEERGPAWIRFVFLAEPTGGSLKTLQEADAESLQARWWDRESPTLPLRAPDILPLLDLAARYRTRPSHPPTLPAEMPCTRICQRLLAAFTNSTGDLWVLMSTAGALHLPVMACGTTPTEMRRGLQASAARLLCECILLGPVTVTAQGVLGLQHLGKEAGKADGVCFNVLLTVGHGDQSTQDTPPELRDQNFQWWRVKEGPLRSKILQRLSSVAVVALCS</sequence>
<dbReference type="InterPro" id="IPR042970">
    <property type="entry name" value="NUDT18_NUDIX"/>
</dbReference>
<dbReference type="EC" id="3.6.1.58" evidence="13"/>
<dbReference type="InterPro" id="IPR020084">
    <property type="entry name" value="NUDIX_hydrolase_CS"/>
</dbReference>
<evidence type="ECO:0000256" key="12">
    <source>
        <dbReference type="ARBA" id="ARBA00056193"/>
    </source>
</evidence>
<dbReference type="eggNOG" id="KOG0648">
    <property type="taxonomic scope" value="Eukaryota"/>
</dbReference>
<evidence type="ECO:0000256" key="18">
    <source>
        <dbReference type="RuleBase" id="RU003476"/>
    </source>
</evidence>
<keyword evidence="5 18" id="KW-0378">Hydrolase</keyword>
<dbReference type="InterPro" id="IPR015797">
    <property type="entry name" value="NUDIX_hydrolase-like_dom_sf"/>
</dbReference>
<proteinExistence type="inferred from homology"/>
<dbReference type="CTD" id="79873"/>
<organism evidence="20 21">
    <name type="scientific">Alligator sinensis</name>
    <name type="common">Chinese alligator</name>
    <dbReference type="NCBI Taxonomy" id="38654"/>
    <lineage>
        <taxon>Eukaryota</taxon>
        <taxon>Metazoa</taxon>
        <taxon>Chordata</taxon>
        <taxon>Craniata</taxon>
        <taxon>Vertebrata</taxon>
        <taxon>Euteleostomi</taxon>
        <taxon>Archelosauria</taxon>
        <taxon>Archosauria</taxon>
        <taxon>Crocodylia</taxon>
        <taxon>Alligatoridae</taxon>
        <taxon>Alligatorinae</taxon>
        <taxon>Alligator</taxon>
    </lineage>
</organism>
<evidence type="ECO:0000256" key="9">
    <source>
        <dbReference type="ARBA" id="ARBA00050338"/>
    </source>
</evidence>
<dbReference type="InterPro" id="IPR000086">
    <property type="entry name" value="NUDIX_hydrolase_dom"/>
</dbReference>
<evidence type="ECO:0000256" key="17">
    <source>
        <dbReference type="ARBA" id="ARBA00083158"/>
    </source>
</evidence>
<dbReference type="PRINTS" id="PR00502">
    <property type="entry name" value="NUDIXFAMILY"/>
</dbReference>
<dbReference type="OrthoDB" id="10005910at2759"/>
<evidence type="ECO:0000256" key="10">
    <source>
        <dbReference type="ARBA" id="ARBA00051185"/>
    </source>
</evidence>
<evidence type="ECO:0000256" key="8">
    <source>
        <dbReference type="ARBA" id="ARBA00050269"/>
    </source>
</evidence>
<keyword evidence="7" id="KW-0464">Manganese</keyword>
<dbReference type="Gene3D" id="3.90.79.10">
    <property type="entry name" value="Nucleoside Triphosphate Pyrophosphohydrolase"/>
    <property type="match status" value="1"/>
</dbReference>
<evidence type="ECO:0000256" key="15">
    <source>
        <dbReference type="ARBA" id="ARBA00076305"/>
    </source>
</evidence>
<accession>A0A1U7RS39</accession>
<keyword evidence="6" id="KW-0460">Magnesium</keyword>
<keyword evidence="4" id="KW-0479">Metal-binding</keyword>
<dbReference type="SUPFAM" id="SSF55811">
    <property type="entry name" value="Nudix"/>
    <property type="match status" value="1"/>
</dbReference>
<dbReference type="GeneID" id="102382475"/>
<dbReference type="GO" id="GO:0046872">
    <property type="term" value="F:metal ion binding"/>
    <property type="evidence" value="ECO:0007669"/>
    <property type="project" value="UniProtKB-KW"/>
</dbReference>
<comment type="similarity">
    <text evidence="3 18">Belongs to the Nudix hydrolase family.</text>
</comment>
<dbReference type="FunFam" id="3.90.79.10:FF:000080">
    <property type="entry name" value="8-oxo-dGDP phosphatase NUDT18"/>
    <property type="match status" value="1"/>
</dbReference>
<dbReference type="InParanoid" id="A0A1U7RS39"/>
<dbReference type="PANTHER" id="PTHR22769:SF56">
    <property type="entry name" value="8-OXO-DGDP PHOSPHATASE NUDT18"/>
    <property type="match status" value="1"/>
</dbReference>
<comment type="catalytic activity">
    <reaction evidence="10">
        <text>8-oxo-GDP + H2O = 8-oxo-GMP + phosphate + H(+)</text>
        <dbReference type="Rhea" id="RHEA:62356"/>
        <dbReference type="ChEBI" id="CHEBI:15377"/>
        <dbReference type="ChEBI" id="CHEBI:15378"/>
        <dbReference type="ChEBI" id="CHEBI:43474"/>
        <dbReference type="ChEBI" id="CHEBI:143554"/>
        <dbReference type="ChEBI" id="CHEBI:145694"/>
        <dbReference type="EC" id="3.6.1.58"/>
    </reaction>
    <physiologicalReaction direction="left-to-right" evidence="10">
        <dbReference type="Rhea" id="RHEA:62357"/>
    </physiologicalReaction>
</comment>
<name>A0A1U7RS39_ALLSI</name>
<evidence type="ECO:0000259" key="19">
    <source>
        <dbReference type="PROSITE" id="PS51462"/>
    </source>
</evidence>
<evidence type="ECO:0000256" key="6">
    <source>
        <dbReference type="ARBA" id="ARBA00022842"/>
    </source>
</evidence>
<dbReference type="PROSITE" id="PS51462">
    <property type="entry name" value="NUDIX"/>
    <property type="match status" value="1"/>
</dbReference>
<dbReference type="CDD" id="cd04671">
    <property type="entry name" value="NUDIX_8DGDPP_Nudt18"/>
    <property type="match status" value="1"/>
</dbReference>
<dbReference type="GO" id="GO:0044716">
    <property type="term" value="F:8-oxo-GDP phosphatase activity"/>
    <property type="evidence" value="ECO:0007669"/>
    <property type="project" value="TreeGrafter"/>
</dbReference>
<dbReference type="AlphaFoldDB" id="A0A1U7RS39"/>
<feature type="domain" description="Nudix hydrolase" evidence="19">
    <location>
        <begin position="51"/>
        <end position="180"/>
    </location>
</feature>
<evidence type="ECO:0000256" key="11">
    <source>
        <dbReference type="ARBA" id="ARBA00052843"/>
    </source>
</evidence>
<evidence type="ECO:0000256" key="2">
    <source>
        <dbReference type="ARBA" id="ARBA00001946"/>
    </source>
</evidence>
<dbReference type="PROSITE" id="PS00893">
    <property type="entry name" value="NUDIX_BOX"/>
    <property type="match status" value="1"/>
</dbReference>
<comment type="catalytic activity">
    <reaction evidence="9">
        <text>8-oxo-dADP + H2O = 8-oxo-dAMP + phosphate + H(+)</text>
        <dbReference type="Rhea" id="RHEA:35219"/>
        <dbReference type="ChEBI" id="CHEBI:15377"/>
        <dbReference type="ChEBI" id="CHEBI:15378"/>
        <dbReference type="ChEBI" id="CHEBI:43474"/>
        <dbReference type="ChEBI" id="CHEBI:71361"/>
        <dbReference type="ChEBI" id="CHEBI:71362"/>
    </reaction>
    <physiologicalReaction direction="left-to-right" evidence="9">
        <dbReference type="Rhea" id="RHEA:35220"/>
    </physiologicalReaction>
</comment>
<dbReference type="KEGG" id="asn:102382475"/>
<evidence type="ECO:0000256" key="13">
    <source>
        <dbReference type="ARBA" id="ARBA00066482"/>
    </source>
</evidence>
<evidence type="ECO:0000313" key="20">
    <source>
        <dbReference type="Proteomes" id="UP000189705"/>
    </source>
</evidence>